<protein>
    <recommendedName>
        <fullName evidence="10">GAG-pre-integrase domain-containing protein</fullName>
    </recommendedName>
</protein>
<dbReference type="InterPro" id="IPR000858">
    <property type="entry name" value="S_locus_glycoprot_dom"/>
</dbReference>
<feature type="domain" description="Retroviral polymerase SH3-like" evidence="7">
    <location>
        <begin position="530"/>
        <end position="592"/>
    </location>
</feature>
<dbReference type="PANTHER" id="PTHR35317:SF31">
    <property type="entry name" value="DUF4219 DOMAIN-CONTAINING PROTEIN"/>
    <property type="match status" value="1"/>
</dbReference>
<keyword evidence="9" id="KW-1185">Reference proteome</keyword>
<evidence type="ECO:0000313" key="8">
    <source>
        <dbReference type="EMBL" id="TXG67190.1"/>
    </source>
</evidence>
<dbReference type="InterPro" id="IPR057670">
    <property type="entry name" value="SH3_retrovirus"/>
</dbReference>
<evidence type="ECO:0000256" key="2">
    <source>
        <dbReference type="ARBA" id="ARBA00023157"/>
    </source>
</evidence>
<evidence type="ECO:0000259" key="7">
    <source>
        <dbReference type="Pfam" id="PF25597"/>
    </source>
</evidence>
<reference evidence="9" key="1">
    <citation type="journal article" date="2019" name="Gigascience">
        <title>De novo genome assembly of the endangered Acer yangbiense, a plant species with extremely small populations endemic to Yunnan Province, China.</title>
        <authorList>
            <person name="Yang J."/>
            <person name="Wariss H.M."/>
            <person name="Tao L."/>
            <person name="Zhang R."/>
            <person name="Yun Q."/>
            <person name="Hollingsworth P."/>
            <person name="Dao Z."/>
            <person name="Luo G."/>
            <person name="Guo H."/>
            <person name="Ma Y."/>
            <person name="Sun W."/>
        </authorList>
    </citation>
    <scope>NUCLEOTIDE SEQUENCE [LARGE SCALE GENOMIC DNA]</scope>
    <source>
        <strain evidence="9">cv. Malutang</strain>
    </source>
</reference>
<evidence type="ECO:0008006" key="10">
    <source>
        <dbReference type="Google" id="ProtNLM"/>
    </source>
</evidence>
<evidence type="ECO:0000256" key="1">
    <source>
        <dbReference type="ARBA" id="ARBA00022729"/>
    </source>
</evidence>
<feature type="region of interest" description="Disordered" evidence="3">
    <location>
        <begin position="216"/>
        <end position="257"/>
    </location>
</feature>
<dbReference type="EMBL" id="VAHF01000003">
    <property type="protein sequence ID" value="TXG67190.1"/>
    <property type="molecule type" value="Genomic_DNA"/>
</dbReference>
<feature type="compositionally biased region" description="Polar residues" evidence="3">
    <location>
        <begin position="796"/>
        <end position="811"/>
    </location>
</feature>
<dbReference type="PANTHER" id="PTHR35317">
    <property type="entry name" value="OS04G0629600 PROTEIN"/>
    <property type="match status" value="1"/>
</dbReference>
<dbReference type="GO" id="GO:0048544">
    <property type="term" value="P:recognition of pollen"/>
    <property type="evidence" value="ECO:0007669"/>
    <property type="project" value="InterPro"/>
</dbReference>
<dbReference type="Pfam" id="PF14223">
    <property type="entry name" value="Retrotran_gag_2"/>
    <property type="match status" value="1"/>
</dbReference>
<feature type="region of interest" description="Disordered" evidence="3">
    <location>
        <begin position="676"/>
        <end position="737"/>
    </location>
</feature>
<dbReference type="GO" id="GO:0008270">
    <property type="term" value="F:zinc ion binding"/>
    <property type="evidence" value="ECO:0007669"/>
    <property type="project" value="InterPro"/>
</dbReference>
<sequence>MSTGSSTAIPVPRFSGESYQIWVVKMRSYLKSFGLWEFVDQDKQIPPLRANPTIAQIKQHEEEKMKKEKAVACLHSALTDAVFTSIMHLETAKEIWDELKGRYEGSERVRSIKLLTLKREFEILKMKESESVKDYSSKLSELVNQMRLYGETVEDFKVVEKMLISLPEKFEAKVAAIEESCDLKKLTISEMISKLQAQEQRISMRSDDVTEGAFQARHKWKQPGQKDQKKQNFDKRNVDQKGKGKMDGTSADSAAKGKFPPCSTCKRTNHLSKDCWYKGKPQIQCNHCKKWGHREKFCRHKQNQSHSQPIQQANYTDDQPHVEDHLFMATQACFSTSKDAWYVDSGCTSHMARDLSLFTSLNRTDRTKVKLGNGQIVQAAGKGIVSIHTNKGPKLIHDVLLIPDLDQNLLSVAQLLKKGYSLSFEKNCCIILDSNGIEIVKVEMCNNSFPLSLDQVSHSALVSKHDNSILWHKRYGHFNLNALKYLQSNDMVSDMPEINCIDDVSVQGKTPLEAWSGIKPSVKHLKTFGSICYSHVVAAKRSKLDDKAEMGVLLGYATNSKGYRVFILRTKKLIISRDVQVDEDAYWDWENDQIQRSAQLADLDVDPIATNIQNEAEIENEEPVAESDSPVLKTKSLEEIYENCSFAVSEPSNQRSKWQTYLPRLFLVVEVTTEESSSSETGKSRGSRSNLSLQKGECSIKRRTDGPNQCLPLDGPGENTSESEMGHDKAQQTKEKMGQTCVAHKEISGIIIDLKLYRATGFRMDQISQEKGDQGGVSLEDHFISSSSRSKDGTEDNSTQENLNQEDPGKIQSSNLVLEEGLACDGILPKTPDKRRGVLLNVTGSFRKLFVMSLGSLIEAAASCLHFSSKLVEFSIVIDAATDSISQGQNITHSESIVSAGTAELKMDPKQPNEYFLMSGSQMVWRGGVWLSNENTFAMIPEMRLNFIFNYSFYSDEDETYFIQDSTVRRLIDMFGQVKQLNWLETSHEWFTFWIRPCYGCEAYAYCSSFSSCGAGDQNFFTACKVFNPQIVLNS</sequence>
<keyword evidence="2" id="KW-1015">Disulfide bond</keyword>
<dbReference type="SUPFAM" id="SSF57756">
    <property type="entry name" value="Retrovirus zinc finger-like domains"/>
    <property type="match status" value="1"/>
</dbReference>
<feature type="compositionally biased region" description="Basic and acidic residues" evidence="3">
    <location>
        <begin position="724"/>
        <end position="737"/>
    </location>
</feature>
<dbReference type="AlphaFoldDB" id="A0A5C7ICV2"/>
<feature type="domain" description="S-locus glycoprotein" evidence="4">
    <location>
        <begin position="925"/>
        <end position="1029"/>
    </location>
</feature>
<keyword evidence="1" id="KW-0732">Signal</keyword>
<dbReference type="InterPro" id="IPR036875">
    <property type="entry name" value="Znf_CCHC_sf"/>
</dbReference>
<dbReference type="OrthoDB" id="1749397at2759"/>
<dbReference type="Pfam" id="PF25597">
    <property type="entry name" value="SH3_retrovirus"/>
    <property type="match status" value="1"/>
</dbReference>
<accession>A0A5C7ICV2</accession>
<gene>
    <name evidence="8" type="ORF">EZV62_008465</name>
</gene>
<evidence type="ECO:0000259" key="5">
    <source>
        <dbReference type="Pfam" id="PF13976"/>
    </source>
</evidence>
<feature type="domain" description="GAG-pre-integrase" evidence="5">
    <location>
        <begin position="451"/>
        <end position="498"/>
    </location>
</feature>
<evidence type="ECO:0000259" key="4">
    <source>
        <dbReference type="Pfam" id="PF00954"/>
    </source>
</evidence>
<dbReference type="Pfam" id="PF13976">
    <property type="entry name" value="gag_pre-integrs"/>
    <property type="match status" value="1"/>
</dbReference>
<dbReference type="Pfam" id="PF00954">
    <property type="entry name" value="S_locus_glycop"/>
    <property type="match status" value="1"/>
</dbReference>
<feature type="compositionally biased region" description="Basic and acidic residues" evidence="3">
    <location>
        <begin position="224"/>
        <end position="246"/>
    </location>
</feature>
<dbReference type="InterPro" id="IPR054722">
    <property type="entry name" value="PolX-like_BBD"/>
</dbReference>
<organism evidence="8 9">
    <name type="scientific">Acer yangbiense</name>
    <dbReference type="NCBI Taxonomy" id="1000413"/>
    <lineage>
        <taxon>Eukaryota</taxon>
        <taxon>Viridiplantae</taxon>
        <taxon>Streptophyta</taxon>
        <taxon>Embryophyta</taxon>
        <taxon>Tracheophyta</taxon>
        <taxon>Spermatophyta</taxon>
        <taxon>Magnoliopsida</taxon>
        <taxon>eudicotyledons</taxon>
        <taxon>Gunneridae</taxon>
        <taxon>Pentapetalae</taxon>
        <taxon>rosids</taxon>
        <taxon>malvids</taxon>
        <taxon>Sapindales</taxon>
        <taxon>Sapindaceae</taxon>
        <taxon>Hippocastanoideae</taxon>
        <taxon>Acereae</taxon>
        <taxon>Acer</taxon>
    </lineage>
</organism>
<evidence type="ECO:0000313" key="9">
    <source>
        <dbReference type="Proteomes" id="UP000323000"/>
    </source>
</evidence>
<dbReference type="Proteomes" id="UP000323000">
    <property type="component" value="Chromosome 3"/>
</dbReference>
<feature type="domain" description="Retrovirus-related Pol polyprotein from transposon TNT 1-94-like beta-barrel" evidence="6">
    <location>
        <begin position="341"/>
        <end position="420"/>
    </location>
</feature>
<name>A0A5C7ICV2_9ROSI</name>
<dbReference type="InterPro" id="IPR025724">
    <property type="entry name" value="GAG-pre-integrase_dom"/>
</dbReference>
<evidence type="ECO:0000259" key="6">
    <source>
        <dbReference type="Pfam" id="PF22936"/>
    </source>
</evidence>
<proteinExistence type="predicted"/>
<feature type="region of interest" description="Disordered" evidence="3">
    <location>
        <begin position="769"/>
        <end position="811"/>
    </location>
</feature>
<dbReference type="Gene3D" id="4.10.60.10">
    <property type="entry name" value="Zinc finger, CCHC-type"/>
    <property type="match status" value="1"/>
</dbReference>
<dbReference type="GO" id="GO:0003676">
    <property type="term" value="F:nucleic acid binding"/>
    <property type="evidence" value="ECO:0007669"/>
    <property type="project" value="InterPro"/>
</dbReference>
<evidence type="ECO:0000256" key="3">
    <source>
        <dbReference type="SAM" id="MobiDB-lite"/>
    </source>
</evidence>
<comment type="caution">
    <text evidence="8">The sequence shown here is derived from an EMBL/GenBank/DDBJ whole genome shotgun (WGS) entry which is preliminary data.</text>
</comment>
<feature type="compositionally biased region" description="Basic and acidic residues" evidence="3">
    <location>
        <begin position="769"/>
        <end position="794"/>
    </location>
</feature>
<dbReference type="Pfam" id="PF22936">
    <property type="entry name" value="Pol_BBD"/>
    <property type="match status" value="1"/>
</dbReference>